<evidence type="ECO:0000313" key="2">
    <source>
        <dbReference type="EMBL" id="MFD0991636.1"/>
    </source>
</evidence>
<dbReference type="EMBL" id="JBHTJR010000004">
    <property type="protein sequence ID" value="MFD0991636.1"/>
    <property type="molecule type" value="Genomic_DNA"/>
</dbReference>
<comment type="caution">
    <text evidence="2">The sequence shown here is derived from an EMBL/GenBank/DDBJ whole genome shotgun (WGS) entry which is preliminary data.</text>
</comment>
<dbReference type="SUPFAM" id="SSF56024">
    <property type="entry name" value="Phospholipase D/nuclease"/>
    <property type="match status" value="1"/>
</dbReference>
<accession>A0ABW3JMX0</accession>
<dbReference type="Proteomes" id="UP001597062">
    <property type="component" value="Unassembled WGS sequence"/>
</dbReference>
<dbReference type="Pfam" id="PF13091">
    <property type="entry name" value="PLDc_2"/>
    <property type="match status" value="1"/>
</dbReference>
<keyword evidence="3" id="KW-1185">Reference proteome</keyword>
<proteinExistence type="predicted"/>
<name>A0ABW3JMX0_9FLAO</name>
<dbReference type="InterPro" id="IPR025202">
    <property type="entry name" value="PLD-like_dom"/>
</dbReference>
<feature type="domain" description="Phospholipase D-like" evidence="1">
    <location>
        <begin position="16"/>
        <end position="125"/>
    </location>
</feature>
<dbReference type="CDD" id="cd09176">
    <property type="entry name" value="PLDc_unchar6"/>
    <property type="match status" value="1"/>
</dbReference>
<sequence>MAEFLTTNGTSYHIEKIITGAKKKLILVSPYLQISKTFYERLLDASKRNVSIKIIYGKDELKPNEKNSLAELKNLELLYFENLHAKCYFNEQEMVITSMNMYEFSEKNNREMGVYVTRNNDKNLFENAVNETLSIIQSSEIIQLSKTKRKLFQPKNKTSNGTNKKAKPKRGYCIRCKERIEYDVEKPYCWDCFATWSQFENTEYEENVCHSCGEFESTSMIKPECYDCYKENK</sequence>
<evidence type="ECO:0000313" key="3">
    <source>
        <dbReference type="Proteomes" id="UP001597062"/>
    </source>
</evidence>
<dbReference type="Gene3D" id="3.30.870.10">
    <property type="entry name" value="Endonuclease Chain A"/>
    <property type="match status" value="1"/>
</dbReference>
<reference evidence="3" key="1">
    <citation type="journal article" date="2019" name="Int. J. Syst. Evol. Microbiol.">
        <title>The Global Catalogue of Microorganisms (GCM) 10K type strain sequencing project: providing services to taxonomists for standard genome sequencing and annotation.</title>
        <authorList>
            <consortium name="The Broad Institute Genomics Platform"/>
            <consortium name="The Broad Institute Genome Sequencing Center for Infectious Disease"/>
            <person name="Wu L."/>
            <person name="Ma J."/>
        </authorList>
    </citation>
    <scope>NUCLEOTIDE SEQUENCE [LARGE SCALE GENOMIC DNA]</scope>
    <source>
        <strain evidence="3">CCUG 60527</strain>
    </source>
</reference>
<dbReference type="InterPro" id="IPR059166">
    <property type="entry name" value="PLD-like_cat"/>
</dbReference>
<dbReference type="RefSeq" id="WP_386104131.1">
    <property type="nucleotide sequence ID" value="NZ_JBHTJR010000004.1"/>
</dbReference>
<protein>
    <submittedName>
        <fullName evidence="2">Phospholipase D family protein</fullName>
    </submittedName>
</protein>
<gene>
    <name evidence="2" type="ORF">ACFQ1U_00315</name>
</gene>
<organism evidence="2 3">
    <name type="scientific">Tenacibaculum geojense</name>
    <dbReference type="NCBI Taxonomy" id="915352"/>
    <lineage>
        <taxon>Bacteria</taxon>
        <taxon>Pseudomonadati</taxon>
        <taxon>Bacteroidota</taxon>
        <taxon>Flavobacteriia</taxon>
        <taxon>Flavobacteriales</taxon>
        <taxon>Flavobacteriaceae</taxon>
        <taxon>Tenacibaculum</taxon>
    </lineage>
</organism>
<evidence type="ECO:0000259" key="1">
    <source>
        <dbReference type="Pfam" id="PF13091"/>
    </source>
</evidence>